<dbReference type="Proteomes" id="UP000001059">
    <property type="component" value="Chromosome"/>
</dbReference>
<dbReference type="GeneID" id="8982996"/>
<dbReference type="PANTHER" id="PTHR37460">
    <property type="entry name" value="ENDONUCLEASE III"/>
    <property type="match status" value="1"/>
</dbReference>
<organism evidence="2 3">
    <name type="scientific">Methanohalophilus mahii (strain ATCC 35705 / DSM 5219 / SLP)</name>
    <dbReference type="NCBI Taxonomy" id="547558"/>
    <lineage>
        <taxon>Archaea</taxon>
        <taxon>Methanobacteriati</taxon>
        <taxon>Methanobacteriota</taxon>
        <taxon>Stenosarchaea group</taxon>
        <taxon>Methanomicrobia</taxon>
        <taxon>Methanosarcinales</taxon>
        <taxon>Methanosarcinaceae</taxon>
        <taxon>Methanohalophilus</taxon>
    </lineage>
</organism>
<keyword evidence="3" id="KW-1185">Reference proteome</keyword>
<evidence type="ECO:0000313" key="3">
    <source>
        <dbReference type="Proteomes" id="UP000001059"/>
    </source>
</evidence>
<dbReference type="OrthoDB" id="17296at2157"/>
<dbReference type="RefSeq" id="WP_013037300.1">
    <property type="nucleotide sequence ID" value="NC_014002.1"/>
</dbReference>
<dbReference type="CDD" id="cd10441">
    <property type="entry name" value="GIY-YIG_COG1833"/>
    <property type="match status" value="1"/>
</dbReference>
<dbReference type="InterPro" id="IPR002837">
    <property type="entry name" value="DUF123"/>
</dbReference>
<protein>
    <recommendedName>
        <fullName evidence="1">GIY-YIG domain-containing protein</fullName>
    </recommendedName>
</protein>
<name>D5EB06_METMS</name>
<dbReference type="KEGG" id="mmh:Mmah_0834"/>
<dbReference type="Pfam" id="PF01986">
    <property type="entry name" value="DUF123"/>
    <property type="match status" value="1"/>
</dbReference>
<feature type="domain" description="GIY-YIG" evidence="1">
    <location>
        <begin position="20"/>
        <end position="120"/>
    </location>
</feature>
<dbReference type="STRING" id="547558.Mmah_0834"/>
<dbReference type="AlphaFoldDB" id="D5EB06"/>
<accession>D5EB06</accession>
<evidence type="ECO:0000259" key="1">
    <source>
        <dbReference type="SMART" id="SM00465"/>
    </source>
</evidence>
<sequence>MCPKGTYCLILKTGGCTVSVGSLKSIVFEAGYYVYVGSALGPGGLKRMYRHQKLAREKDKNPRWHIDYLLVHPDFEFVDVVYTCSEKHIECGIADNLQGNYVLKFGCSDCSCQSHLFHRLTCPVNEIQAAIEDIGQIPKTLSENDDS</sequence>
<dbReference type="HOGENOM" id="CLU_115699_0_1_2"/>
<proteinExistence type="predicted"/>
<dbReference type="SMART" id="SM00465">
    <property type="entry name" value="GIYc"/>
    <property type="match status" value="1"/>
</dbReference>
<reference evidence="2 3" key="1">
    <citation type="submission" date="2010-03" db="EMBL/GenBank/DDBJ databases">
        <title>The complete genome of Methanohalophilus mahii DSM 5219.</title>
        <authorList>
            <consortium name="US DOE Joint Genome Institute (JGI-PGF)"/>
            <person name="Lucas S."/>
            <person name="Copeland A."/>
            <person name="Lapidus A."/>
            <person name="Glavina del Rio T."/>
            <person name="Dalin E."/>
            <person name="Tice H."/>
            <person name="Bruce D."/>
            <person name="Goodwin L."/>
            <person name="Pitluck S."/>
            <person name="Kyrpides N."/>
            <person name="Mavromatis K."/>
            <person name="Ivanova N."/>
            <person name="Lykidis A."/>
            <person name="Saunders E."/>
            <person name="Brettin T."/>
            <person name="Detter J.C."/>
            <person name="Han C."/>
            <person name="Land M."/>
            <person name="Hauser L."/>
            <person name="Markowitz V."/>
            <person name="Cheng J.-F."/>
            <person name="Hugenholtz P."/>
            <person name="Woyke T."/>
            <person name="Wu D."/>
            <person name="Spring S."/>
            <person name="Schneider S."/>
            <person name="Schroeder M."/>
            <person name="Klenk H.-P."/>
            <person name="Eisen J.A."/>
        </authorList>
    </citation>
    <scope>NUCLEOTIDE SEQUENCE [LARGE SCALE GENOMIC DNA]</scope>
    <source>
        <strain evidence="3">ATCC 35705 / DSM 5219 / SLP</strain>
    </source>
</reference>
<dbReference type="PANTHER" id="PTHR37460:SF1">
    <property type="entry name" value="ENDONUCLEASE III"/>
    <property type="match status" value="1"/>
</dbReference>
<dbReference type="InterPro" id="IPR000305">
    <property type="entry name" value="GIY-YIG_endonuc"/>
</dbReference>
<gene>
    <name evidence="2" type="ordered locus">Mmah_0834</name>
</gene>
<evidence type="ECO:0000313" key="2">
    <source>
        <dbReference type="EMBL" id="ADE36357.1"/>
    </source>
</evidence>
<dbReference type="EMBL" id="CP001994">
    <property type="protein sequence ID" value="ADE36357.1"/>
    <property type="molecule type" value="Genomic_DNA"/>
</dbReference>